<protein>
    <submittedName>
        <fullName evidence="5">Uncharacterized protein</fullName>
    </submittedName>
</protein>
<keyword evidence="3" id="KW-0274">FAD</keyword>
<proteinExistence type="predicted"/>
<organism evidence="5 6">
    <name type="scientific">Melipona bicolor</name>
    <dbReference type="NCBI Taxonomy" id="60889"/>
    <lineage>
        <taxon>Eukaryota</taxon>
        <taxon>Metazoa</taxon>
        <taxon>Ecdysozoa</taxon>
        <taxon>Arthropoda</taxon>
        <taxon>Hexapoda</taxon>
        <taxon>Insecta</taxon>
        <taxon>Pterygota</taxon>
        <taxon>Neoptera</taxon>
        <taxon>Endopterygota</taxon>
        <taxon>Hymenoptera</taxon>
        <taxon>Apocrita</taxon>
        <taxon>Aculeata</taxon>
        <taxon>Apoidea</taxon>
        <taxon>Anthophila</taxon>
        <taxon>Apidae</taxon>
        <taxon>Melipona</taxon>
    </lineage>
</organism>
<dbReference type="InterPro" id="IPR036188">
    <property type="entry name" value="FAD/NAD-bd_sf"/>
</dbReference>
<dbReference type="AlphaFoldDB" id="A0AA40GHV0"/>
<keyword evidence="2" id="KW-0285">Flavoprotein</keyword>
<dbReference type="Gene3D" id="4.10.450.10">
    <property type="entry name" value="Glucose Oxidase, domain 2"/>
    <property type="match status" value="1"/>
</dbReference>
<dbReference type="Gene3D" id="3.30.560.10">
    <property type="entry name" value="Glucose Oxidase, domain 3"/>
    <property type="match status" value="1"/>
</dbReference>
<gene>
    <name evidence="5" type="ORF">K0M31_002248</name>
</gene>
<dbReference type="InterPro" id="IPR027424">
    <property type="entry name" value="Glucose_Oxidase_domain_2"/>
</dbReference>
<evidence type="ECO:0000313" key="5">
    <source>
        <dbReference type="EMBL" id="KAK1137754.1"/>
    </source>
</evidence>
<evidence type="ECO:0000256" key="2">
    <source>
        <dbReference type="ARBA" id="ARBA00022630"/>
    </source>
</evidence>
<evidence type="ECO:0000256" key="3">
    <source>
        <dbReference type="ARBA" id="ARBA00022827"/>
    </source>
</evidence>
<accession>A0AA40GHV0</accession>
<sequence length="92" mass="10768">MVKIGINGCNRIVKDHPFYHKQHGYQFEILLNAWQELCYELVDTNANNQLGVMNIQTTSANRTRQSTNDALLRLIRCKRRNLTIKTETYVTK</sequence>
<reference evidence="5" key="1">
    <citation type="submission" date="2021-10" db="EMBL/GenBank/DDBJ databases">
        <title>Melipona bicolor Genome sequencing and assembly.</title>
        <authorList>
            <person name="Araujo N.S."/>
            <person name="Arias M.C."/>
        </authorList>
    </citation>
    <scope>NUCLEOTIDE SEQUENCE</scope>
    <source>
        <strain evidence="5">USP_2M_L1-L4_2017</strain>
        <tissue evidence="5">Whole body</tissue>
    </source>
</reference>
<dbReference type="Gene3D" id="3.50.50.60">
    <property type="entry name" value="FAD/NAD(P)-binding domain"/>
    <property type="match status" value="1"/>
</dbReference>
<comment type="caution">
    <text evidence="5">The sequence shown here is derived from an EMBL/GenBank/DDBJ whole genome shotgun (WGS) entry which is preliminary data.</text>
</comment>
<dbReference type="EMBL" id="JAHYIQ010000001">
    <property type="protein sequence ID" value="KAK1137754.1"/>
    <property type="molecule type" value="Genomic_DNA"/>
</dbReference>
<keyword evidence="6" id="KW-1185">Reference proteome</keyword>
<dbReference type="GO" id="GO:0016491">
    <property type="term" value="F:oxidoreductase activity"/>
    <property type="evidence" value="ECO:0007669"/>
    <property type="project" value="UniProtKB-KW"/>
</dbReference>
<dbReference type="Proteomes" id="UP001177670">
    <property type="component" value="Unassembled WGS sequence"/>
</dbReference>
<evidence type="ECO:0000256" key="4">
    <source>
        <dbReference type="ARBA" id="ARBA00023002"/>
    </source>
</evidence>
<evidence type="ECO:0000313" key="6">
    <source>
        <dbReference type="Proteomes" id="UP001177670"/>
    </source>
</evidence>
<evidence type="ECO:0000256" key="1">
    <source>
        <dbReference type="ARBA" id="ARBA00001974"/>
    </source>
</evidence>
<comment type="cofactor">
    <cofactor evidence="1">
        <name>FAD</name>
        <dbReference type="ChEBI" id="CHEBI:57692"/>
    </cofactor>
</comment>
<name>A0AA40GHV0_9HYME</name>
<keyword evidence="4" id="KW-0560">Oxidoreductase</keyword>